<feature type="domain" description="GxGYxYP putative glycoside hydrolase third N-terminal" evidence="3">
    <location>
        <begin position="329"/>
        <end position="416"/>
    </location>
</feature>
<evidence type="ECO:0000313" key="5">
    <source>
        <dbReference type="Proteomes" id="UP000515703"/>
    </source>
</evidence>
<dbReference type="InterPro" id="IPR038410">
    <property type="entry name" value="GxGYxYP_C_sf"/>
</dbReference>
<dbReference type="PANTHER" id="PTHR37321">
    <property type="entry name" value="EXPORTED PROTEIN-RELATED"/>
    <property type="match status" value="1"/>
</dbReference>
<keyword evidence="5" id="KW-1185">Reference proteome</keyword>
<evidence type="ECO:0000259" key="3">
    <source>
        <dbReference type="Pfam" id="PF20958"/>
    </source>
</evidence>
<protein>
    <recommendedName>
        <fullName evidence="6">DUF1080 domain-containing protein</fullName>
    </recommendedName>
</protein>
<sequence length="842" mass="92178">MKRIKKVSWILVLSLLISLFMNDVSSLAAVSWPANQFLPSLSAPAATLDVISTETSKTYEGEGTLVAHGTGHNDGDGWLCQTGIDTPNQHMIYGPYDTSIPAGAGTAVFKIKIDNNTADNLPQVRIDVYDATTGTSLAAQDITRQQFTTASKYQEFNLAYINPVAGHSLEFRVYWYGRAYIKVDWVTCSPKRWSEDAVLFTTLKGVVNKTQPRIYTYDTNTVNGEGKYTWLNNLNLNYNQVSDKMTMITKYRNEISGIVVYDDNYLDTINLATTIAGTSNAIVAAPSQVAALTAAPYNLPILADLRGQFNSKLQIYQYLYNNYWPLSTHRVLIGLNPDAHKGTIRDYAVAIGAAVIWLDPNVSAENTLLRSFLSSMPAGSAYMGWWTDEGAGVMLASEYSISTVASDWSTNLSVFAGMSRTVNVKPVPEKPVLQNKIYLTFIMSDGDNLQYMEHKMKQHWDNPDRGSVPIGWTISPAVLDAAPALLNYYYNTATANDCFISGPSGVGYTYPNYWPSQTGLDNFAKMTEDYCKRAGLRVITIWNTITGGINTNVGESFANNSPSLLGLTAMNGPGGQIDIYNSKLPSQRLNATYCYDQASLQMEVNNAIANWNGTSPRFVAIQCEPWDVTPTMIKNVASTLNSNVQVVRTDNYFQLIRESKGLTVNPPVTPLYSDDFSDGNANGWTTYGGTWAVQSGEYSTEAGDGVKAVADGTNFTNFTYEADIKISSGSGNNNAGLLFRASNPSVGADNYRGYYVGLSANGDYIQLGKANNNWTELSKVTMAIDADIAYHVKVVAAGTSIKIYVADMSTPKISVTDSTYSSGAIGVRNYNVHAHFDNILIY</sequence>
<dbReference type="EMBL" id="AP023368">
    <property type="protein sequence ID" value="BCJ99038.1"/>
    <property type="molecule type" value="Genomic_DNA"/>
</dbReference>
<reference evidence="4 5" key="2">
    <citation type="submission" date="2020-08" db="EMBL/GenBank/DDBJ databases">
        <authorList>
            <person name="Ueki A."/>
            <person name="Tonouchi A."/>
        </authorList>
    </citation>
    <scope>NUCLEOTIDE SEQUENCE [LARGE SCALE GENOMIC DNA]</scope>
    <source>
        <strain evidence="4 5">CTTW</strain>
    </source>
</reference>
<dbReference type="InterPro" id="IPR048310">
    <property type="entry name" value="GxGYxYP_N_2nd"/>
</dbReference>
<reference evidence="4 5" key="1">
    <citation type="submission" date="2020-08" db="EMBL/GenBank/DDBJ databases">
        <title>Draft genome sequencing of an Anaerocolumna strain isolated from anoxic soil subjected to BSD treatment.</title>
        <authorList>
            <person name="Uek A."/>
            <person name="Tonouchi A."/>
        </authorList>
    </citation>
    <scope>NUCLEOTIDE SEQUENCE [LARGE SCALE GENOMIC DNA]</scope>
    <source>
        <strain evidence="4 5">CTTW</strain>
    </source>
</reference>
<feature type="domain" description="GxGYxYP putative glycoside hydrolase second N-terminal" evidence="2">
    <location>
        <begin position="255"/>
        <end position="325"/>
    </location>
</feature>
<evidence type="ECO:0000313" key="4">
    <source>
        <dbReference type="EMBL" id="BCJ99038.1"/>
    </source>
</evidence>
<evidence type="ECO:0000259" key="2">
    <source>
        <dbReference type="Pfam" id="PF20957"/>
    </source>
</evidence>
<dbReference type="Gene3D" id="3.20.20.490">
    <property type="entry name" value="GxGYxYP glycoside hydrolase, C-terminal domain"/>
    <property type="match status" value="1"/>
</dbReference>
<organism evidence="4 5">
    <name type="scientific">Anaerocolumna chitinilytica</name>
    <dbReference type="NCBI Taxonomy" id="1727145"/>
    <lineage>
        <taxon>Bacteria</taxon>
        <taxon>Bacillati</taxon>
        <taxon>Bacillota</taxon>
        <taxon>Clostridia</taxon>
        <taxon>Lachnospirales</taxon>
        <taxon>Lachnospiraceae</taxon>
        <taxon>Anaerocolumna</taxon>
    </lineage>
</organism>
<gene>
    <name evidence="4" type="ORF">bsdcttw_20790</name>
</gene>
<name>A0A7I8DKQ4_9FIRM</name>
<dbReference type="Pfam" id="PF20957">
    <property type="entry name" value="GxGYxYP_N_2nd"/>
    <property type="match status" value="1"/>
</dbReference>
<dbReference type="Pfam" id="PF20958">
    <property type="entry name" value="GxGYxYP_N_3rd"/>
    <property type="match status" value="1"/>
</dbReference>
<dbReference type="PANTHER" id="PTHR37321:SF1">
    <property type="entry name" value="EXPORTED PROTEIN"/>
    <property type="match status" value="1"/>
</dbReference>
<dbReference type="RefSeq" id="WP_185259320.1">
    <property type="nucleotide sequence ID" value="NZ_AP023368.1"/>
</dbReference>
<dbReference type="Proteomes" id="UP000515703">
    <property type="component" value="Chromosome"/>
</dbReference>
<proteinExistence type="predicted"/>
<dbReference type="KEGG" id="acht:bsdcttw_20790"/>
<accession>A0A7I8DKQ4</accession>
<feature type="domain" description="GxGYxYP putative glycoside hydrolase C-terminal" evidence="1">
    <location>
        <begin position="435"/>
        <end position="657"/>
    </location>
</feature>
<dbReference type="InterPro" id="IPR025832">
    <property type="entry name" value="GxGYxYP_C"/>
</dbReference>
<evidence type="ECO:0000259" key="1">
    <source>
        <dbReference type="Pfam" id="PF14323"/>
    </source>
</evidence>
<dbReference type="Pfam" id="PF14323">
    <property type="entry name" value="GxGYxYP_C"/>
    <property type="match status" value="1"/>
</dbReference>
<dbReference type="InterPro" id="IPR048309">
    <property type="entry name" value="GxGYxYP_N_3rd"/>
</dbReference>
<dbReference type="Gene3D" id="2.60.120.560">
    <property type="entry name" value="Exo-inulinase, domain 1"/>
    <property type="match status" value="1"/>
</dbReference>
<evidence type="ECO:0008006" key="6">
    <source>
        <dbReference type="Google" id="ProtNLM"/>
    </source>
</evidence>
<dbReference type="AlphaFoldDB" id="A0A7I8DKQ4"/>